<evidence type="ECO:0000256" key="2">
    <source>
        <dbReference type="ARBA" id="ARBA00009450"/>
    </source>
</evidence>
<evidence type="ECO:0000256" key="5">
    <source>
        <dbReference type="ARBA" id="ARBA00022597"/>
    </source>
</evidence>
<evidence type="ECO:0000259" key="16">
    <source>
        <dbReference type="Pfam" id="PF22461"/>
    </source>
</evidence>
<dbReference type="AlphaFoldDB" id="A0A7C9MH26"/>
<protein>
    <submittedName>
        <fullName evidence="17">Uncharacterized protein</fullName>
    </submittedName>
</protein>
<dbReference type="PANTHER" id="PTHR33619">
    <property type="entry name" value="POLYSACCHARIDE EXPORT PROTEIN GFCE-RELATED"/>
    <property type="match status" value="1"/>
</dbReference>
<keyword evidence="13" id="KW-0998">Cell outer membrane</keyword>
<keyword evidence="10" id="KW-0626">Porin</keyword>
<dbReference type="RefSeq" id="WP_160958936.1">
    <property type="nucleotide sequence ID" value="NZ_WVUD01000004.1"/>
</dbReference>
<evidence type="ECO:0000313" key="17">
    <source>
        <dbReference type="EMBL" id="MYL82328.1"/>
    </source>
</evidence>
<dbReference type="InterPro" id="IPR049712">
    <property type="entry name" value="Poly_export"/>
</dbReference>
<evidence type="ECO:0000256" key="9">
    <source>
        <dbReference type="ARBA" id="ARBA00023065"/>
    </source>
</evidence>
<dbReference type="GO" id="GO:0009279">
    <property type="term" value="C:cell outer membrane"/>
    <property type="evidence" value="ECO:0007669"/>
    <property type="project" value="UniProtKB-SubCell"/>
</dbReference>
<evidence type="ECO:0000256" key="3">
    <source>
        <dbReference type="ARBA" id="ARBA00022448"/>
    </source>
</evidence>
<dbReference type="GO" id="GO:0015288">
    <property type="term" value="F:porin activity"/>
    <property type="evidence" value="ECO:0007669"/>
    <property type="project" value="UniProtKB-KW"/>
</dbReference>
<dbReference type="Proteomes" id="UP000482487">
    <property type="component" value="Unassembled WGS sequence"/>
</dbReference>
<evidence type="ECO:0000259" key="15">
    <source>
        <dbReference type="Pfam" id="PF02563"/>
    </source>
</evidence>
<keyword evidence="11" id="KW-0472">Membrane</keyword>
<dbReference type="GO" id="GO:0015159">
    <property type="term" value="F:polysaccharide transmembrane transporter activity"/>
    <property type="evidence" value="ECO:0007669"/>
    <property type="project" value="InterPro"/>
</dbReference>
<evidence type="ECO:0000256" key="1">
    <source>
        <dbReference type="ARBA" id="ARBA00004571"/>
    </source>
</evidence>
<dbReference type="EMBL" id="WVUD01000004">
    <property type="protein sequence ID" value="MYL82328.1"/>
    <property type="molecule type" value="Genomic_DNA"/>
</dbReference>
<keyword evidence="8" id="KW-0625">Polysaccharide transport</keyword>
<evidence type="ECO:0000256" key="12">
    <source>
        <dbReference type="ARBA" id="ARBA00023139"/>
    </source>
</evidence>
<evidence type="ECO:0000256" key="8">
    <source>
        <dbReference type="ARBA" id="ARBA00023047"/>
    </source>
</evidence>
<keyword evidence="4" id="KW-1134">Transmembrane beta strand</keyword>
<comment type="similarity">
    <text evidence="2">Belongs to the BexD/CtrA/VexA family.</text>
</comment>
<dbReference type="PANTHER" id="PTHR33619:SF3">
    <property type="entry name" value="POLYSACCHARIDE EXPORT PROTEIN GFCE-RELATED"/>
    <property type="match status" value="1"/>
</dbReference>
<keyword evidence="14" id="KW-0449">Lipoprotein</keyword>
<feature type="domain" description="Polysaccharide export protein N-terminal" evidence="15">
    <location>
        <begin position="211"/>
        <end position="259"/>
    </location>
</feature>
<evidence type="ECO:0000256" key="6">
    <source>
        <dbReference type="ARBA" id="ARBA00022692"/>
    </source>
</evidence>
<comment type="subcellular location">
    <subcellularLocation>
        <location evidence="1">Cell outer membrane</location>
        <topology evidence="1">Multi-pass membrane protein</topology>
    </subcellularLocation>
</comment>
<keyword evidence="18" id="KW-1185">Reference proteome</keyword>
<evidence type="ECO:0000256" key="4">
    <source>
        <dbReference type="ARBA" id="ARBA00022452"/>
    </source>
</evidence>
<evidence type="ECO:0000256" key="11">
    <source>
        <dbReference type="ARBA" id="ARBA00023136"/>
    </source>
</evidence>
<dbReference type="Pfam" id="PF22461">
    <property type="entry name" value="SLBB_2"/>
    <property type="match status" value="1"/>
</dbReference>
<dbReference type="Gene3D" id="3.30.1950.10">
    <property type="entry name" value="wza like domain"/>
    <property type="match status" value="2"/>
</dbReference>
<comment type="caution">
    <text evidence="17">The sequence shown here is derived from an EMBL/GenBank/DDBJ whole genome shotgun (WGS) entry which is preliminary data.</text>
</comment>
<evidence type="ECO:0000256" key="7">
    <source>
        <dbReference type="ARBA" id="ARBA00022729"/>
    </source>
</evidence>
<accession>A0A7C9MH26</accession>
<evidence type="ECO:0000256" key="14">
    <source>
        <dbReference type="ARBA" id="ARBA00023288"/>
    </source>
</evidence>
<proteinExistence type="inferred from homology"/>
<keyword evidence="9" id="KW-0406">Ion transport</keyword>
<dbReference type="InterPro" id="IPR003715">
    <property type="entry name" value="Poly_export_N"/>
</dbReference>
<dbReference type="OrthoDB" id="193635at2"/>
<evidence type="ECO:0000256" key="13">
    <source>
        <dbReference type="ARBA" id="ARBA00023237"/>
    </source>
</evidence>
<dbReference type="Gene3D" id="3.10.560.10">
    <property type="entry name" value="Outer membrane lipoprotein wza domain like"/>
    <property type="match status" value="1"/>
</dbReference>
<dbReference type="GO" id="GO:0006811">
    <property type="term" value="P:monoatomic ion transport"/>
    <property type="evidence" value="ECO:0007669"/>
    <property type="project" value="UniProtKB-KW"/>
</dbReference>
<dbReference type="Pfam" id="PF02563">
    <property type="entry name" value="Poly_export"/>
    <property type="match status" value="2"/>
</dbReference>
<keyword evidence="6" id="KW-0812">Transmembrane</keyword>
<feature type="domain" description="SLBB" evidence="16">
    <location>
        <begin position="266"/>
        <end position="347"/>
    </location>
</feature>
<keyword evidence="12" id="KW-0564">Palmitate</keyword>
<feature type="domain" description="Polysaccharide export protein N-terminal" evidence="15">
    <location>
        <begin position="116"/>
        <end position="187"/>
    </location>
</feature>
<evidence type="ECO:0000313" key="18">
    <source>
        <dbReference type="Proteomes" id="UP000482487"/>
    </source>
</evidence>
<keyword evidence="7" id="KW-0732">Signal</keyword>
<keyword evidence="3" id="KW-0813">Transport</keyword>
<sequence>MNATTPPGKCSAATPFNRLIPGTVAAVLTVGLLFSWGCVRSSKDQPESIVTVQDQAGVQQVLEQAKALELTPASVTDNPGFKVLDGEAIPAIPTYRMGAGDVLEVVYHISHAITVNDYRIDIQDRLSIAFPYHPQFNVSTLVRADGKISLPLVGEVKIAEKTISEVTEDLNKRYAAFIKKPSLTVSLEEFNIRIDELKKAITTAPRGQSKIAPITPDGRVGFPIIGNIDAAGLTVPQLEKTINDRYAKYVNDLKVTLILLEIHNNKLYVYGEVNAPGVFELQGRLNLAQALGQAGGFKSSANLHDVLVIRNNGLLKPLAYRVDLQRLLDSGKMYADLYLQPSDIVYVPKSSLDDVNDVIAKVFTKGLYAVVPFTSSFTVNYDITPSLRNGSSSTLTTQ</sequence>
<name>A0A7C9MH26_9BACT</name>
<dbReference type="GO" id="GO:0046930">
    <property type="term" value="C:pore complex"/>
    <property type="evidence" value="ECO:0007669"/>
    <property type="project" value="UniProtKB-KW"/>
</dbReference>
<reference evidence="17 18" key="1">
    <citation type="submission" date="2020-01" db="EMBL/GenBank/DDBJ databases">
        <title>Genome sequence of Desulfovibrio aerotolerans DSM 16695(T).</title>
        <authorList>
            <person name="Karnachuk O."/>
            <person name="Avakyan M."/>
            <person name="Mardanov A."/>
            <person name="Kadnikov V."/>
            <person name="Ravin N."/>
        </authorList>
    </citation>
    <scope>NUCLEOTIDE SEQUENCE [LARGE SCALE GENOMIC DNA]</scope>
    <source>
        <strain evidence="17 18">DSM 16695</strain>
    </source>
</reference>
<evidence type="ECO:0000256" key="10">
    <source>
        <dbReference type="ARBA" id="ARBA00023114"/>
    </source>
</evidence>
<organism evidence="17 18">
    <name type="scientific">Solidesulfovibrio aerotolerans</name>
    <dbReference type="NCBI Taxonomy" id="295255"/>
    <lineage>
        <taxon>Bacteria</taxon>
        <taxon>Pseudomonadati</taxon>
        <taxon>Thermodesulfobacteriota</taxon>
        <taxon>Desulfovibrionia</taxon>
        <taxon>Desulfovibrionales</taxon>
        <taxon>Desulfovibrionaceae</taxon>
        <taxon>Solidesulfovibrio</taxon>
    </lineage>
</organism>
<dbReference type="InterPro" id="IPR054765">
    <property type="entry name" value="SLBB_dom"/>
</dbReference>
<keyword evidence="5" id="KW-0762">Sugar transport</keyword>
<gene>
    <name evidence="17" type="ORF">GTA51_04145</name>
</gene>